<dbReference type="InterPro" id="IPR002893">
    <property type="entry name" value="Znf_MYND"/>
</dbReference>
<dbReference type="Gene3D" id="6.10.140.2220">
    <property type="match status" value="1"/>
</dbReference>
<keyword evidence="1" id="KW-0479">Metal-binding</keyword>
<gene>
    <name evidence="6" type="ORF">EXIGLDRAFT_729118</name>
</gene>
<evidence type="ECO:0000313" key="6">
    <source>
        <dbReference type="EMBL" id="KZV82912.1"/>
    </source>
</evidence>
<dbReference type="GO" id="GO:0008270">
    <property type="term" value="F:zinc ion binding"/>
    <property type="evidence" value="ECO:0007669"/>
    <property type="project" value="UniProtKB-KW"/>
</dbReference>
<keyword evidence="2 4" id="KW-0863">Zinc-finger</keyword>
<dbReference type="Pfam" id="PF01753">
    <property type="entry name" value="zf-MYND"/>
    <property type="match status" value="1"/>
</dbReference>
<name>A0A165CQL9_EXIGL</name>
<evidence type="ECO:0000259" key="5">
    <source>
        <dbReference type="PROSITE" id="PS50865"/>
    </source>
</evidence>
<accession>A0A165CQL9</accession>
<evidence type="ECO:0000256" key="4">
    <source>
        <dbReference type="PROSITE-ProRule" id="PRU00134"/>
    </source>
</evidence>
<evidence type="ECO:0000256" key="3">
    <source>
        <dbReference type="ARBA" id="ARBA00022833"/>
    </source>
</evidence>
<dbReference type="AlphaFoldDB" id="A0A165CQL9"/>
<sequence length="470" mass="52743">MSDTHDKLRLARTFARALSTDLNRPRCCPSCLLVFGSTLHDVKDTEPLRKSCYDLWDACIASVTAQRTDEELYTLREQLAQNATECGSGLHDGLTQPFARGDMDIVDIFVTALYTLLQGCLSDPWRRLSANPSKKGLGVRSGMWPVTADQLVGPQGEYASLEAHVYWCCRLYSTQPVYFLIYALVVCRDAIFPHLLRSPLRERMVWCIVRMLHAHVSKDAFEGWDAATLGFAPDRAPARLCTSSETNAVTQAALLLNTIMYGNDAGGDDVFQLVDGYEAALLPAINAALDQPAVLRKTIWLRTTLLQLAVALHEKLGLHDEDLHPLADDWRDADELTRAVTDGDEPDMSLMRDIRRLYSKRGCFAPGCGRAFYESESGKAFSLCAGCKFAQYCSRECQKADWRANPSPHRDVCDYLGKMDKAVQTKDIESFQRCIWDAALGSRLIMTRLRVWIREVDKRTGKRLDGDLDL</sequence>
<dbReference type="InParanoid" id="A0A165CQL9"/>
<dbReference type="EMBL" id="KV426298">
    <property type="protein sequence ID" value="KZV82912.1"/>
    <property type="molecule type" value="Genomic_DNA"/>
</dbReference>
<reference evidence="6 7" key="1">
    <citation type="journal article" date="2016" name="Mol. Biol. Evol.">
        <title>Comparative Genomics of Early-Diverging Mushroom-Forming Fungi Provides Insights into the Origins of Lignocellulose Decay Capabilities.</title>
        <authorList>
            <person name="Nagy L.G."/>
            <person name="Riley R."/>
            <person name="Tritt A."/>
            <person name="Adam C."/>
            <person name="Daum C."/>
            <person name="Floudas D."/>
            <person name="Sun H."/>
            <person name="Yadav J.S."/>
            <person name="Pangilinan J."/>
            <person name="Larsson K.H."/>
            <person name="Matsuura K."/>
            <person name="Barry K."/>
            <person name="Labutti K."/>
            <person name="Kuo R."/>
            <person name="Ohm R.A."/>
            <person name="Bhattacharya S.S."/>
            <person name="Shirouzu T."/>
            <person name="Yoshinaga Y."/>
            <person name="Martin F.M."/>
            <person name="Grigoriev I.V."/>
            <person name="Hibbett D.S."/>
        </authorList>
    </citation>
    <scope>NUCLEOTIDE SEQUENCE [LARGE SCALE GENOMIC DNA]</scope>
    <source>
        <strain evidence="6 7">HHB12029</strain>
    </source>
</reference>
<feature type="domain" description="MYND-type" evidence="5">
    <location>
        <begin position="365"/>
        <end position="413"/>
    </location>
</feature>
<evidence type="ECO:0000256" key="2">
    <source>
        <dbReference type="ARBA" id="ARBA00022771"/>
    </source>
</evidence>
<organism evidence="6 7">
    <name type="scientific">Exidia glandulosa HHB12029</name>
    <dbReference type="NCBI Taxonomy" id="1314781"/>
    <lineage>
        <taxon>Eukaryota</taxon>
        <taxon>Fungi</taxon>
        <taxon>Dikarya</taxon>
        <taxon>Basidiomycota</taxon>
        <taxon>Agaricomycotina</taxon>
        <taxon>Agaricomycetes</taxon>
        <taxon>Auriculariales</taxon>
        <taxon>Exidiaceae</taxon>
        <taxon>Exidia</taxon>
    </lineage>
</organism>
<evidence type="ECO:0000313" key="7">
    <source>
        <dbReference type="Proteomes" id="UP000077266"/>
    </source>
</evidence>
<dbReference type="OrthoDB" id="432970at2759"/>
<evidence type="ECO:0000256" key="1">
    <source>
        <dbReference type="ARBA" id="ARBA00022723"/>
    </source>
</evidence>
<proteinExistence type="predicted"/>
<dbReference type="SUPFAM" id="SSF144232">
    <property type="entry name" value="HIT/MYND zinc finger-like"/>
    <property type="match status" value="1"/>
</dbReference>
<dbReference type="STRING" id="1314781.A0A165CQL9"/>
<protein>
    <recommendedName>
        <fullName evidence="5">MYND-type domain-containing protein</fullName>
    </recommendedName>
</protein>
<keyword evidence="7" id="KW-1185">Reference proteome</keyword>
<dbReference type="PROSITE" id="PS50865">
    <property type="entry name" value="ZF_MYND_2"/>
    <property type="match status" value="1"/>
</dbReference>
<keyword evidence="3" id="KW-0862">Zinc</keyword>
<dbReference type="Proteomes" id="UP000077266">
    <property type="component" value="Unassembled WGS sequence"/>
</dbReference>